<dbReference type="GO" id="GO:0050660">
    <property type="term" value="F:flavin adenine dinucleotide binding"/>
    <property type="evidence" value="ECO:0007669"/>
    <property type="project" value="InterPro"/>
</dbReference>
<dbReference type="PANTHER" id="PTHR43292">
    <property type="entry name" value="ACYL-COA DEHYDROGENASE"/>
    <property type="match status" value="1"/>
</dbReference>
<gene>
    <name evidence="10" type="ordered locus">Caci_5356</name>
</gene>
<protein>
    <submittedName>
        <fullName evidence="10">Acyl-CoA dehydrogenase domain protein</fullName>
    </submittedName>
</protein>
<dbReference type="GO" id="GO:0016627">
    <property type="term" value="F:oxidoreductase activity, acting on the CH-CH group of donors"/>
    <property type="evidence" value="ECO:0007669"/>
    <property type="project" value="InterPro"/>
</dbReference>
<evidence type="ECO:0000259" key="8">
    <source>
        <dbReference type="Pfam" id="PF02770"/>
    </source>
</evidence>
<name>C7Q848_CATAD</name>
<keyword evidence="3 6" id="KW-0285">Flavoprotein</keyword>
<proteinExistence type="inferred from homology"/>
<dbReference type="InterPro" id="IPR037069">
    <property type="entry name" value="AcylCoA_DH/ox_N_sf"/>
</dbReference>
<dbReference type="AlphaFoldDB" id="C7Q848"/>
<feature type="domain" description="Acyl-CoA dehydrogenase/oxidase C-terminal" evidence="7">
    <location>
        <begin position="238"/>
        <end position="392"/>
    </location>
</feature>
<reference evidence="10 11" key="1">
    <citation type="journal article" date="2009" name="Stand. Genomic Sci.">
        <title>Complete genome sequence of Catenulispora acidiphila type strain (ID 139908).</title>
        <authorList>
            <person name="Copeland A."/>
            <person name="Lapidus A."/>
            <person name="Glavina Del Rio T."/>
            <person name="Nolan M."/>
            <person name="Lucas S."/>
            <person name="Chen F."/>
            <person name="Tice H."/>
            <person name="Cheng J.F."/>
            <person name="Bruce D."/>
            <person name="Goodwin L."/>
            <person name="Pitluck S."/>
            <person name="Mikhailova N."/>
            <person name="Pati A."/>
            <person name="Ivanova N."/>
            <person name="Mavromatis K."/>
            <person name="Chen A."/>
            <person name="Palaniappan K."/>
            <person name="Chain P."/>
            <person name="Land M."/>
            <person name="Hauser L."/>
            <person name="Chang Y.J."/>
            <person name="Jeffries C.D."/>
            <person name="Chertkov O."/>
            <person name="Brettin T."/>
            <person name="Detter J.C."/>
            <person name="Han C."/>
            <person name="Ali Z."/>
            <person name="Tindall B.J."/>
            <person name="Goker M."/>
            <person name="Bristow J."/>
            <person name="Eisen J.A."/>
            <person name="Markowitz V."/>
            <person name="Hugenholtz P."/>
            <person name="Kyrpides N.C."/>
            <person name="Klenk H.P."/>
        </authorList>
    </citation>
    <scope>NUCLEOTIDE SEQUENCE [LARGE SCALE GENOMIC DNA]</scope>
    <source>
        <strain evidence="11">DSM 44928 / JCM 14897 / NBRC 102108 / NRRL B-24433 / ID139908</strain>
    </source>
</reference>
<organism evidence="10 11">
    <name type="scientific">Catenulispora acidiphila (strain DSM 44928 / JCM 14897 / NBRC 102108 / NRRL B-24433 / ID139908)</name>
    <dbReference type="NCBI Taxonomy" id="479433"/>
    <lineage>
        <taxon>Bacteria</taxon>
        <taxon>Bacillati</taxon>
        <taxon>Actinomycetota</taxon>
        <taxon>Actinomycetes</taxon>
        <taxon>Catenulisporales</taxon>
        <taxon>Catenulisporaceae</taxon>
        <taxon>Catenulispora</taxon>
    </lineage>
</organism>
<dbReference type="PANTHER" id="PTHR43292:SF3">
    <property type="entry name" value="ACYL-COA DEHYDROGENASE FADE29"/>
    <property type="match status" value="1"/>
</dbReference>
<dbReference type="SUPFAM" id="SSF47203">
    <property type="entry name" value="Acyl-CoA dehydrogenase C-terminal domain-like"/>
    <property type="match status" value="1"/>
</dbReference>
<dbReference type="eggNOG" id="COG1960">
    <property type="taxonomic scope" value="Bacteria"/>
</dbReference>
<feature type="domain" description="Acyl-CoA dehydrogenase/oxidase N-terminal" evidence="9">
    <location>
        <begin position="6"/>
        <end position="125"/>
    </location>
</feature>
<keyword evidence="11" id="KW-1185">Reference proteome</keyword>
<dbReference type="RefSeq" id="WP_015793944.1">
    <property type="nucleotide sequence ID" value="NC_013131.1"/>
</dbReference>
<accession>C7Q848</accession>
<dbReference type="STRING" id="479433.Caci_5356"/>
<comment type="similarity">
    <text evidence="2 6">Belongs to the acyl-CoA dehydrogenase family.</text>
</comment>
<evidence type="ECO:0000313" key="11">
    <source>
        <dbReference type="Proteomes" id="UP000000851"/>
    </source>
</evidence>
<dbReference type="SUPFAM" id="SSF56645">
    <property type="entry name" value="Acyl-CoA dehydrogenase NM domain-like"/>
    <property type="match status" value="1"/>
</dbReference>
<dbReference type="GO" id="GO:0005886">
    <property type="term" value="C:plasma membrane"/>
    <property type="evidence" value="ECO:0007669"/>
    <property type="project" value="TreeGrafter"/>
</dbReference>
<evidence type="ECO:0000256" key="2">
    <source>
        <dbReference type="ARBA" id="ARBA00009347"/>
    </source>
</evidence>
<keyword evidence="4 6" id="KW-0274">FAD</keyword>
<feature type="domain" description="Acyl-CoA oxidase/dehydrogenase middle" evidence="8">
    <location>
        <begin position="129"/>
        <end position="225"/>
    </location>
</feature>
<dbReference type="InterPro" id="IPR009100">
    <property type="entry name" value="AcylCoA_DH/oxidase_NM_dom_sf"/>
</dbReference>
<dbReference type="InterPro" id="IPR052161">
    <property type="entry name" value="Mycobact_Acyl-CoA_DH"/>
</dbReference>
<dbReference type="Gene3D" id="2.40.110.10">
    <property type="entry name" value="Butyryl-CoA Dehydrogenase, subunit A, domain 2"/>
    <property type="match status" value="1"/>
</dbReference>
<dbReference type="InParanoid" id="C7Q848"/>
<dbReference type="Pfam" id="PF02770">
    <property type="entry name" value="Acyl-CoA_dh_M"/>
    <property type="match status" value="1"/>
</dbReference>
<dbReference type="InterPro" id="IPR009075">
    <property type="entry name" value="AcylCo_DH/oxidase_C"/>
</dbReference>
<dbReference type="KEGG" id="cai:Caci_5356"/>
<sequence>MDFDFTPELRAFAADVETFLDTEQVPGDTSVFDVTRENMAQIVDTPARRAFMKKMSERGWLGITWPKEWGGAEGDGVYEYLLNEALARRGAPQIGKGVGIIGKTILAHGSPFLKQKFLPKILRNEVEFAVGYSEPDSGSDAASMKLRAVRTTRDGVEGWVLDGQKTWTTSAHFAEWYWVGARTDPAARKHFGITLFLVPLDHPGITVQGIWTMGEERTNSVFFDAVFVPDDHRVGELNKGFQYISEALDLERFTMFTYSPIAARFELLVNWLRNAEVDDEPVRQDPVTRRRVARLATEAEVARLLGLRVVAASMKSGPPPTTEASEYKLYATELSQRVANAAMDLAAPGSQLRVGTEEAPMAGRAESTYRYTVLDTIGGGTSEVQKNIIARRRLGLPKNF</sequence>
<dbReference type="InterPro" id="IPR006091">
    <property type="entry name" value="Acyl-CoA_Oxase/DH_mid-dom"/>
</dbReference>
<evidence type="ECO:0000259" key="7">
    <source>
        <dbReference type="Pfam" id="PF00441"/>
    </source>
</evidence>
<dbReference type="InterPro" id="IPR036250">
    <property type="entry name" value="AcylCo_DH-like_C"/>
</dbReference>
<dbReference type="Proteomes" id="UP000000851">
    <property type="component" value="Chromosome"/>
</dbReference>
<evidence type="ECO:0000256" key="5">
    <source>
        <dbReference type="ARBA" id="ARBA00023002"/>
    </source>
</evidence>
<dbReference type="Pfam" id="PF00441">
    <property type="entry name" value="Acyl-CoA_dh_1"/>
    <property type="match status" value="1"/>
</dbReference>
<dbReference type="EMBL" id="CP001700">
    <property type="protein sequence ID" value="ACU74215.1"/>
    <property type="molecule type" value="Genomic_DNA"/>
</dbReference>
<evidence type="ECO:0000256" key="3">
    <source>
        <dbReference type="ARBA" id="ARBA00022630"/>
    </source>
</evidence>
<evidence type="ECO:0000256" key="6">
    <source>
        <dbReference type="RuleBase" id="RU362125"/>
    </source>
</evidence>
<dbReference type="OrthoDB" id="2431337at2"/>
<dbReference type="InterPro" id="IPR046373">
    <property type="entry name" value="Acyl-CoA_Oxase/DH_mid-dom_sf"/>
</dbReference>
<evidence type="ECO:0000256" key="1">
    <source>
        <dbReference type="ARBA" id="ARBA00001974"/>
    </source>
</evidence>
<dbReference type="HOGENOM" id="CLU_018204_9_0_11"/>
<comment type="cofactor">
    <cofactor evidence="1 6">
        <name>FAD</name>
        <dbReference type="ChEBI" id="CHEBI:57692"/>
    </cofactor>
</comment>
<dbReference type="Gene3D" id="1.20.140.10">
    <property type="entry name" value="Butyryl-CoA Dehydrogenase, subunit A, domain 3"/>
    <property type="match status" value="1"/>
</dbReference>
<dbReference type="Gene3D" id="1.10.540.10">
    <property type="entry name" value="Acyl-CoA dehydrogenase/oxidase, N-terminal domain"/>
    <property type="match status" value="1"/>
</dbReference>
<dbReference type="Pfam" id="PF02771">
    <property type="entry name" value="Acyl-CoA_dh_N"/>
    <property type="match status" value="1"/>
</dbReference>
<evidence type="ECO:0000259" key="9">
    <source>
        <dbReference type="Pfam" id="PF02771"/>
    </source>
</evidence>
<evidence type="ECO:0000313" key="10">
    <source>
        <dbReference type="EMBL" id="ACU74215.1"/>
    </source>
</evidence>
<dbReference type="InterPro" id="IPR013786">
    <property type="entry name" value="AcylCoA_DH/ox_N"/>
</dbReference>
<evidence type="ECO:0000256" key="4">
    <source>
        <dbReference type="ARBA" id="ARBA00022827"/>
    </source>
</evidence>
<keyword evidence="5 6" id="KW-0560">Oxidoreductase</keyword>